<reference evidence="9 10" key="1">
    <citation type="submission" date="2020-04" db="EMBL/GenBank/DDBJ databases">
        <title>Description of novel Gluconacetobacter.</title>
        <authorList>
            <person name="Sombolestani A."/>
        </authorList>
    </citation>
    <scope>NUCLEOTIDE SEQUENCE [LARGE SCALE GENOMIC DNA]</scope>
    <source>
        <strain evidence="8 9">LMG 1728</strain>
        <strain evidence="7 10">LMG 1731</strain>
    </source>
</reference>
<feature type="region of interest" description="Disordered" evidence="5">
    <location>
        <begin position="212"/>
        <end position="243"/>
    </location>
</feature>
<dbReference type="Pfam" id="PF08281">
    <property type="entry name" value="Sigma70_r4_2"/>
    <property type="match status" value="1"/>
</dbReference>
<evidence type="ECO:0000313" key="10">
    <source>
        <dbReference type="Proteomes" id="UP000561077"/>
    </source>
</evidence>
<dbReference type="EMBL" id="JABEQO010000021">
    <property type="protein sequence ID" value="MBB2165866.1"/>
    <property type="molecule type" value="Genomic_DNA"/>
</dbReference>
<dbReference type="InterPro" id="IPR039425">
    <property type="entry name" value="RNA_pol_sigma-70-like"/>
</dbReference>
<dbReference type="AlphaFoldDB" id="A0A7W4NTN0"/>
<keyword evidence="3" id="KW-0731">Sigma factor</keyword>
<feature type="compositionally biased region" description="Basic and acidic residues" evidence="5">
    <location>
        <begin position="234"/>
        <end position="243"/>
    </location>
</feature>
<dbReference type="GO" id="GO:0006352">
    <property type="term" value="P:DNA-templated transcription initiation"/>
    <property type="evidence" value="ECO:0007669"/>
    <property type="project" value="InterPro"/>
</dbReference>
<dbReference type="SUPFAM" id="SSF88946">
    <property type="entry name" value="Sigma2 domain of RNA polymerase sigma factors"/>
    <property type="match status" value="1"/>
</dbReference>
<accession>A0A7W4NTN0</accession>
<keyword evidence="9" id="KW-1185">Reference proteome</keyword>
<keyword evidence="2" id="KW-0805">Transcription regulation</keyword>
<dbReference type="SUPFAM" id="SSF88659">
    <property type="entry name" value="Sigma3 and sigma4 domains of RNA polymerase sigma factors"/>
    <property type="match status" value="1"/>
</dbReference>
<protein>
    <submittedName>
        <fullName evidence="7">Sigma-70 family RNA polymerase sigma factor</fullName>
    </submittedName>
</protein>
<dbReference type="RefSeq" id="WP_182974920.1">
    <property type="nucleotide sequence ID" value="NZ_JABEQO010000021.1"/>
</dbReference>
<evidence type="ECO:0000313" key="7">
    <source>
        <dbReference type="EMBL" id="MBB2165866.1"/>
    </source>
</evidence>
<evidence type="ECO:0000256" key="3">
    <source>
        <dbReference type="ARBA" id="ARBA00023082"/>
    </source>
</evidence>
<evidence type="ECO:0000259" key="6">
    <source>
        <dbReference type="Pfam" id="PF08281"/>
    </source>
</evidence>
<keyword evidence="4" id="KW-0804">Transcription</keyword>
<dbReference type="InterPro" id="IPR013324">
    <property type="entry name" value="RNA_pol_sigma_r3/r4-like"/>
</dbReference>
<dbReference type="GO" id="GO:0003677">
    <property type="term" value="F:DNA binding"/>
    <property type="evidence" value="ECO:0007669"/>
    <property type="project" value="InterPro"/>
</dbReference>
<dbReference type="PANTHER" id="PTHR43133:SF63">
    <property type="entry name" value="RNA POLYMERASE SIGMA FACTOR FECI-RELATED"/>
    <property type="match status" value="1"/>
</dbReference>
<comment type="caution">
    <text evidence="7">The sequence shown here is derived from an EMBL/GenBank/DDBJ whole genome shotgun (WGS) entry which is preliminary data.</text>
</comment>
<gene>
    <name evidence="8" type="ORF">HLH25_15470</name>
    <name evidence="7" type="ORF">HLH26_15255</name>
</gene>
<feature type="compositionally biased region" description="Basic and acidic residues" evidence="5">
    <location>
        <begin position="213"/>
        <end position="226"/>
    </location>
</feature>
<dbReference type="InterPro" id="IPR013325">
    <property type="entry name" value="RNA_pol_sigma_r2"/>
</dbReference>
<evidence type="ECO:0000256" key="5">
    <source>
        <dbReference type="SAM" id="MobiDB-lite"/>
    </source>
</evidence>
<proteinExistence type="inferred from homology"/>
<evidence type="ECO:0000256" key="1">
    <source>
        <dbReference type="ARBA" id="ARBA00010641"/>
    </source>
</evidence>
<dbReference type="GO" id="GO:0016987">
    <property type="term" value="F:sigma factor activity"/>
    <property type="evidence" value="ECO:0007669"/>
    <property type="project" value="UniProtKB-KW"/>
</dbReference>
<dbReference type="Proteomes" id="UP000561077">
    <property type="component" value="Unassembled WGS sequence"/>
</dbReference>
<feature type="domain" description="RNA polymerase sigma factor 70 region 4 type 2" evidence="6">
    <location>
        <begin position="162"/>
        <end position="208"/>
    </location>
</feature>
<dbReference type="NCBIfam" id="TIGR02937">
    <property type="entry name" value="sigma70-ECF"/>
    <property type="match status" value="1"/>
</dbReference>
<evidence type="ECO:0000313" key="8">
    <source>
        <dbReference type="EMBL" id="MBB2195008.1"/>
    </source>
</evidence>
<evidence type="ECO:0000313" key="9">
    <source>
        <dbReference type="Proteomes" id="UP000540490"/>
    </source>
</evidence>
<evidence type="ECO:0000256" key="2">
    <source>
        <dbReference type="ARBA" id="ARBA00023015"/>
    </source>
</evidence>
<comment type="similarity">
    <text evidence="1">Belongs to the sigma-70 factor family. ECF subfamily.</text>
</comment>
<organism evidence="7 10">
    <name type="scientific">Gluconacetobacter dulcium</name>
    <dbReference type="NCBI Taxonomy" id="2729096"/>
    <lineage>
        <taxon>Bacteria</taxon>
        <taxon>Pseudomonadati</taxon>
        <taxon>Pseudomonadota</taxon>
        <taxon>Alphaproteobacteria</taxon>
        <taxon>Acetobacterales</taxon>
        <taxon>Acetobacteraceae</taxon>
        <taxon>Gluconacetobacter</taxon>
    </lineage>
</organism>
<name>A0A7W4NTN0_9PROT</name>
<sequence length="243" mass="27498">MRIKIIPGRSLRHRMMLSRHRASSSGEVRITVRADSGNHAGETRPDLPDDSRLSWIVDDVLPHEGAIRRWLRRFPLVGTSAEDIIQECYARLCASNPGDIRDGRSLFFHCARNLVIESARRANIHYLDRDLDWDTADIADAAPSPERIAAGRQEMDHLKAGMLKLPALCRDVFVLKKIYGLTYTQIAQKLRISERSVERQIANGLARLASHAGSDRRIERAPEAVRRKPISLPDSKRQAGDRQ</sequence>
<dbReference type="InterPro" id="IPR014284">
    <property type="entry name" value="RNA_pol_sigma-70_dom"/>
</dbReference>
<dbReference type="PANTHER" id="PTHR43133">
    <property type="entry name" value="RNA POLYMERASE ECF-TYPE SIGMA FACTO"/>
    <property type="match status" value="1"/>
</dbReference>
<dbReference type="InterPro" id="IPR036388">
    <property type="entry name" value="WH-like_DNA-bd_sf"/>
</dbReference>
<dbReference type="Proteomes" id="UP000540490">
    <property type="component" value="Unassembled WGS sequence"/>
</dbReference>
<dbReference type="Gene3D" id="1.10.10.10">
    <property type="entry name" value="Winged helix-like DNA-binding domain superfamily/Winged helix DNA-binding domain"/>
    <property type="match status" value="1"/>
</dbReference>
<dbReference type="InterPro" id="IPR013249">
    <property type="entry name" value="RNA_pol_sigma70_r4_t2"/>
</dbReference>
<evidence type="ECO:0000256" key="4">
    <source>
        <dbReference type="ARBA" id="ARBA00023163"/>
    </source>
</evidence>
<dbReference type="EMBL" id="JABEQN010000021">
    <property type="protein sequence ID" value="MBB2195008.1"/>
    <property type="molecule type" value="Genomic_DNA"/>
</dbReference>